<organism evidence="2 3">
    <name type="scientific">Vicia faba</name>
    <name type="common">Broad bean</name>
    <name type="synonym">Faba vulgaris</name>
    <dbReference type="NCBI Taxonomy" id="3906"/>
    <lineage>
        <taxon>Eukaryota</taxon>
        <taxon>Viridiplantae</taxon>
        <taxon>Streptophyta</taxon>
        <taxon>Embryophyta</taxon>
        <taxon>Tracheophyta</taxon>
        <taxon>Spermatophyta</taxon>
        <taxon>Magnoliopsida</taxon>
        <taxon>eudicotyledons</taxon>
        <taxon>Gunneridae</taxon>
        <taxon>Pentapetalae</taxon>
        <taxon>rosids</taxon>
        <taxon>fabids</taxon>
        <taxon>Fabales</taxon>
        <taxon>Fabaceae</taxon>
        <taxon>Papilionoideae</taxon>
        <taxon>50 kb inversion clade</taxon>
        <taxon>NPAAA clade</taxon>
        <taxon>Hologalegina</taxon>
        <taxon>IRL clade</taxon>
        <taxon>Fabeae</taxon>
        <taxon>Vicia</taxon>
    </lineage>
</organism>
<reference evidence="2 3" key="1">
    <citation type="submission" date="2023-01" db="EMBL/GenBank/DDBJ databases">
        <authorList>
            <person name="Kreplak J."/>
        </authorList>
    </citation>
    <scope>NUCLEOTIDE SEQUENCE [LARGE SCALE GENOMIC DNA]</scope>
</reference>
<evidence type="ECO:0000313" key="3">
    <source>
        <dbReference type="Proteomes" id="UP001157006"/>
    </source>
</evidence>
<sequence>MGDRGNSAVKNNDDKEHKDDSNGLKPPQRSRFMLVNKEVTKVNMEDECVKDNNSRREMGNLIRDIHVGESYRKDKVMNDDGENIPNSNYGRNLDNLGSIEVKAQGPKVDPDDGRIEENQNNCVEILESNLSTWTVKNGTMEEEEGAANQAFQRVCTNYCRVSNSNIFVVLETIIGLGKLKGKFKQLGFDGFCCAGGRGFSGGIALSWKIEKLSISIIQIHF</sequence>
<dbReference type="EMBL" id="OX451736">
    <property type="protein sequence ID" value="CAI8589287.1"/>
    <property type="molecule type" value="Genomic_DNA"/>
</dbReference>
<feature type="compositionally biased region" description="Basic and acidic residues" evidence="1">
    <location>
        <begin position="11"/>
        <end position="22"/>
    </location>
</feature>
<gene>
    <name evidence="2" type="ORF">VFH_I386760</name>
</gene>
<dbReference type="Proteomes" id="UP001157006">
    <property type="component" value="Chromosome 1L"/>
</dbReference>
<evidence type="ECO:0000313" key="2">
    <source>
        <dbReference type="EMBL" id="CAI8589287.1"/>
    </source>
</evidence>
<keyword evidence="3" id="KW-1185">Reference proteome</keyword>
<accession>A0AAV0YXP0</accession>
<feature type="region of interest" description="Disordered" evidence="1">
    <location>
        <begin position="1"/>
        <end position="31"/>
    </location>
</feature>
<evidence type="ECO:0000256" key="1">
    <source>
        <dbReference type="SAM" id="MobiDB-lite"/>
    </source>
</evidence>
<dbReference type="AlphaFoldDB" id="A0AAV0YXP0"/>
<proteinExistence type="predicted"/>
<name>A0AAV0YXP0_VICFA</name>
<protein>
    <submittedName>
        <fullName evidence="2">Uncharacterized protein</fullName>
    </submittedName>
</protein>